<keyword evidence="2" id="KW-0732">Signal</keyword>
<dbReference type="Gene3D" id="1.10.238.10">
    <property type="entry name" value="EF-hand"/>
    <property type="match status" value="1"/>
</dbReference>
<proteinExistence type="predicted"/>
<name>A0A2C9LEE9_BIOGL</name>
<dbReference type="EnsemblMetazoa" id="BGLB030262-RA">
    <property type="protein sequence ID" value="BGLB030262-PA"/>
    <property type="gene ID" value="BGLB030262"/>
</dbReference>
<dbReference type="InterPro" id="IPR018247">
    <property type="entry name" value="EF_Hand_1_Ca_BS"/>
</dbReference>
<dbReference type="SUPFAM" id="SSF47473">
    <property type="entry name" value="EF-hand"/>
    <property type="match status" value="1"/>
</dbReference>
<dbReference type="VEuPathDB" id="VectorBase:BGLB030262"/>
<evidence type="ECO:0008006" key="5">
    <source>
        <dbReference type="Google" id="ProtNLM"/>
    </source>
</evidence>
<organism evidence="3 4">
    <name type="scientific">Biomphalaria glabrata</name>
    <name type="common">Bloodfluke planorb</name>
    <name type="synonym">Freshwater snail</name>
    <dbReference type="NCBI Taxonomy" id="6526"/>
    <lineage>
        <taxon>Eukaryota</taxon>
        <taxon>Metazoa</taxon>
        <taxon>Spiralia</taxon>
        <taxon>Lophotrochozoa</taxon>
        <taxon>Mollusca</taxon>
        <taxon>Gastropoda</taxon>
        <taxon>Heterobranchia</taxon>
        <taxon>Euthyneura</taxon>
        <taxon>Panpulmonata</taxon>
        <taxon>Hygrophila</taxon>
        <taxon>Lymnaeoidea</taxon>
        <taxon>Planorbidae</taxon>
        <taxon>Biomphalaria</taxon>
    </lineage>
</organism>
<protein>
    <recommendedName>
        <fullName evidence="5">EF-hand domain-containing protein</fullName>
    </recommendedName>
</protein>
<dbReference type="Proteomes" id="UP000076420">
    <property type="component" value="Unassembled WGS sequence"/>
</dbReference>
<evidence type="ECO:0000256" key="1">
    <source>
        <dbReference type="ARBA" id="ARBA00022837"/>
    </source>
</evidence>
<feature type="signal peptide" evidence="2">
    <location>
        <begin position="1"/>
        <end position="19"/>
    </location>
</feature>
<sequence>MLFYSLIVLCIVTINQVSSDEYRKVLPQYRKSFSIYGKSNIRALYKALEPAIISFFKIKHLTKDYFLYSIRQRDPWTQSVLKGRFYRMDPNKDGVMNEKDLNGYFRFVMLSDMLVGGADANNDYTVTKKEFQQHVARLNPSQDKTLQVSFDIMFKDLDSNQDQLFNTNDFLACK</sequence>
<evidence type="ECO:0000256" key="2">
    <source>
        <dbReference type="SAM" id="SignalP"/>
    </source>
</evidence>
<feature type="chain" id="PRO_5011976805" description="EF-hand domain-containing protein" evidence="2">
    <location>
        <begin position="20"/>
        <end position="174"/>
    </location>
</feature>
<keyword evidence="1" id="KW-0106">Calcium</keyword>
<dbReference type="KEGG" id="bgt:106078960"/>
<dbReference type="AlphaFoldDB" id="A0A2C9LEE9"/>
<dbReference type="VEuPathDB" id="VectorBase:BGLAX_044088"/>
<evidence type="ECO:0000313" key="3">
    <source>
        <dbReference type="EnsemblMetazoa" id="BGLB030262-PA"/>
    </source>
</evidence>
<accession>A0A2C9LEE9</accession>
<dbReference type="PROSITE" id="PS00018">
    <property type="entry name" value="EF_HAND_1"/>
    <property type="match status" value="1"/>
</dbReference>
<evidence type="ECO:0000313" key="4">
    <source>
        <dbReference type="Proteomes" id="UP000076420"/>
    </source>
</evidence>
<dbReference type="InterPro" id="IPR011992">
    <property type="entry name" value="EF-hand-dom_pair"/>
</dbReference>
<gene>
    <name evidence="3" type="primary">106078960</name>
</gene>
<reference evidence="3" key="1">
    <citation type="submission" date="2020-05" db="UniProtKB">
        <authorList>
            <consortium name="EnsemblMetazoa"/>
        </authorList>
    </citation>
    <scope>IDENTIFICATION</scope>
    <source>
        <strain evidence="3">BB02</strain>
    </source>
</reference>